<feature type="domain" description="Flavin reductase like" evidence="3">
    <location>
        <begin position="18"/>
        <end position="161"/>
    </location>
</feature>
<keyword evidence="5" id="KW-1185">Reference proteome</keyword>
<dbReference type="Gene3D" id="2.30.110.10">
    <property type="entry name" value="Electron Transport, Fmn-binding Protein, Chain A"/>
    <property type="match status" value="1"/>
</dbReference>
<dbReference type="SMART" id="SM00903">
    <property type="entry name" value="Flavin_Reduct"/>
    <property type="match status" value="1"/>
</dbReference>
<evidence type="ECO:0000313" key="4">
    <source>
        <dbReference type="EMBL" id="GAA5161708.1"/>
    </source>
</evidence>
<sequence>MVELDPVTADPTDLRRLYGYFPSGVTAVCALSGEVPVGMAASAFTAVSIDPPLVSVCVQNSSTTWPKLRRLHRLGVSVLAQHQHRECRTLAMKEGDRFAGIDWVATPGGAIVVSEATAWLECSLYSELVAGDHAIALLEVHAFRIDLERSPLVFHESRFRKLANIVEGAPR</sequence>
<dbReference type="RefSeq" id="WP_185060129.1">
    <property type="nucleotide sequence ID" value="NZ_BAABJP010000024.1"/>
</dbReference>
<dbReference type="EMBL" id="BAABJP010000024">
    <property type="protein sequence ID" value="GAA5161708.1"/>
    <property type="molecule type" value="Genomic_DNA"/>
</dbReference>
<gene>
    <name evidence="4" type="ORF">GCM10023321_46370</name>
</gene>
<comment type="caution">
    <text evidence="4">The sequence shown here is derived from an EMBL/GenBank/DDBJ whole genome shotgun (WGS) entry which is preliminary data.</text>
</comment>
<evidence type="ECO:0000259" key="3">
    <source>
        <dbReference type="SMART" id="SM00903"/>
    </source>
</evidence>
<keyword evidence="2" id="KW-0560">Oxidoreductase</keyword>
<dbReference type="PANTHER" id="PTHR30466:SF11">
    <property type="entry name" value="FLAVIN-DEPENDENT MONOOXYGENASE, REDUCTASE SUBUNIT HSAB"/>
    <property type="match status" value="1"/>
</dbReference>
<reference evidence="5" key="1">
    <citation type="journal article" date="2019" name="Int. J. Syst. Evol. Microbiol.">
        <title>The Global Catalogue of Microorganisms (GCM) 10K type strain sequencing project: providing services to taxonomists for standard genome sequencing and annotation.</title>
        <authorList>
            <consortium name="The Broad Institute Genomics Platform"/>
            <consortium name="The Broad Institute Genome Sequencing Center for Infectious Disease"/>
            <person name="Wu L."/>
            <person name="Ma J."/>
        </authorList>
    </citation>
    <scope>NUCLEOTIDE SEQUENCE [LARGE SCALE GENOMIC DNA]</scope>
    <source>
        <strain evidence="5">JCM 18303</strain>
    </source>
</reference>
<dbReference type="Pfam" id="PF01613">
    <property type="entry name" value="Flavin_Reduct"/>
    <property type="match status" value="1"/>
</dbReference>
<protein>
    <submittedName>
        <fullName evidence="4">Flavin reductase family protein</fullName>
    </submittedName>
</protein>
<proteinExistence type="inferred from homology"/>
<name>A0ABP9QGT7_9PSEU</name>
<dbReference type="InterPro" id="IPR050268">
    <property type="entry name" value="NADH-dep_flavin_reductase"/>
</dbReference>
<dbReference type="Proteomes" id="UP001428817">
    <property type="component" value="Unassembled WGS sequence"/>
</dbReference>
<evidence type="ECO:0000256" key="2">
    <source>
        <dbReference type="ARBA" id="ARBA00023002"/>
    </source>
</evidence>
<dbReference type="SUPFAM" id="SSF50475">
    <property type="entry name" value="FMN-binding split barrel"/>
    <property type="match status" value="1"/>
</dbReference>
<comment type="similarity">
    <text evidence="1">Belongs to the non-flavoprotein flavin reductase family.</text>
</comment>
<evidence type="ECO:0000256" key="1">
    <source>
        <dbReference type="ARBA" id="ARBA00008898"/>
    </source>
</evidence>
<organism evidence="4 5">
    <name type="scientific">Pseudonocardia eucalypti</name>
    <dbReference type="NCBI Taxonomy" id="648755"/>
    <lineage>
        <taxon>Bacteria</taxon>
        <taxon>Bacillati</taxon>
        <taxon>Actinomycetota</taxon>
        <taxon>Actinomycetes</taxon>
        <taxon>Pseudonocardiales</taxon>
        <taxon>Pseudonocardiaceae</taxon>
        <taxon>Pseudonocardia</taxon>
    </lineage>
</organism>
<evidence type="ECO:0000313" key="5">
    <source>
        <dbReference type="Proteomes" id="UP001428817"/>
    </source>
</evidence>
<dbReference type="PANTHER" id="PTHR30466">
    <property type="entry name" value="FLAVIN REDUCTASE"/>
    <property type="match status" value="1"/>
</dbReference>
<dbReference type="InterPro" id="IPR012349">
    <property type="entry name" value="Split_barrel_FMN-bd"/>
</dbReference>
<accession>A0ABP9QGT7</accession>
<dbReference type="InterPro" id="IPR002563">
    <property type="entry name" value="Flavin_Rdtase-like_dom"/>
</dbReference>